<dbReference type="PROSITE" id="PS50249">
    <property type="entry name" value="MPN"/>
    <property type="match status" value="1"/>
</dbReference>
<dbReference type="Gene3D" id="3.40.140.10">
    <property type="entry name" value="Cytidine Deaminase, domain 2"/>
    <property type="match status" value="1"/>
</dbReference>
<comment type="caution">
    <text evidence="2">The sequence shown here is derived from an EMBL/GenBank/DDBJ whole genome shotgun (WGS) entry which is preliminary data.</text>
</comment>
<sequence>MDLVPIAGVSAQTLHVRVSPTIILEILEQFYLKKPDQGRIIGALLGNARALDDERLVGADPNAAVRRCIEVWGSFLVPHSESDTQVALDIDYFRQMRAVCLQDGSAGPSIDVVGWYTTGGIDNPTSMVIHEFFARQCGAPVDQIVCLFVRPDVREDLDGKRLIYPPLLQAYSGFASVLGRQNMSTDLEPVPLEVLPSEAERFMLDGVVRTLIARAGPNTTLGRMARSAPLGGATHELVNLTRSLRKMTDSLDIILEYVRDVLTGEHAGDPQVLEILSLLQSDLNECNDAALMRAVETNLKDQLMILYLSRLTSANLVLGERLLTLEK</sequence>
<dbReference type="GO" id="GO:0071541">
    <property type="term" value="C:eukaryotic translation initiation factor 3 complex, eIF3m"/>
    <property type="evidence" value="ECO:0007669"/>
    <property type="project" value="TreeGrafter"/>
</dbReference>
<keyword evidence="2" id="KW-0648">Protein biosynthesis</keyword>
<keyword evidence="3" id="KW-1185">Reference proteome</keyword>
<dbReference type="Proteomes" id="UP000530660">
    <property type="component" value="Unassembled WGS sequence"/>
</dbReference>
<dbReference type="OrthoDB" id="25498at2759"/>
<gene>
    <name evidence="2" type="primary">EIF3F</name>
    <name evidence="2" type="ORF">F1559_004790</name>
</gene>
<dbReference type="InterPro" id="IPR024969">
    <property type="entry name" value="EIF3F/CSN6-like_C"/>
</dbReference>
<dbReference type="InterPro" id="IPR000555">
    <property type="entry name" value="JAMM/MPN+_dom"/>
</dbReference>
<organism evidence="2 3">
    <name type="scientific">Cyanidiococcus yangmingshanensis</name>
    <dbReference type="NCBI Taxonomy" id="2690220"/>
    <lineage>
        <taxon>Eukaryota</taxon>
        <taxon>Rhodophyta</taxon>
        <taxon>Bangiophyceae</taxon>
        <taxon>Cyanidiales</taxon>
        <taxon>Cyanidiaceae</taxon>
        <taxon>Cyanidiococcus</taxon>
    </lineage>
</organism>
<dbReference type="EMBL" id="VWRR01000002">
    <property type="protein sequence ID" value="KAF6004992.1"/>
    <property type="molecule type" value="Genomic_DNA"/>
</dbReference>
<protein>
    <submittedName>
        <fullName evidence="2">Eukaryotic translation initiation factor 3 subunit F</fullName>
    </submittedName>
</protein>
<dbReference type="GO" id="GO:0003743">
    <property type="term" value="F:translation initiation factor activity"/>
    <property type="evidence" value="ECO:0007669"/>
    <property type="project" value="UniProtKB-KW"/>
</dbReference>
<name>A0A7J7IPC6_9RHOD</name>
<evidence type="ECO:0000313" key="3">
    <source>
        <dbReference type="Proteomes" id="UP000530660"/>
    </source>
</evidence>
<dbReference type="Pfam" id="PF13012">
    <property type="entry name" value="MitMem_reg"/>
    <property type="match status" value="1"/>
</dbReference>
<proteinExistence type="predicted"/>
<dbReference type="GO" id="GO:0008237">
    <property type="term" value="F:metallopeptidase activity"/>
    <property type="evidence" value="ECO:0007669"/>
    <property type="project" value="InterPro"/>
</dbReference>
<dbReference type="Pfam" id="PF01398">
    <property type="entry name" value="JAB"/>
    <property type="match status" value="1"/>
</dbReference>
<dbReference type="PANTHER" id="PTHR10540:SF6">
    <property type="entry name" value="EUKARYOTIC TRANSLATION INITIATION FACTOR 3 SUBUNIT F"/>
    <property type="match status" value="1"/>
</dbReference>
<accession>A0A7J7IPC6</accession>
<keyword evidence="2" id="KW-0396">Initiation factor</keyword>
<reference evidence="2 3" key="1">
    <citation type="journal article" date="2020" name="J. Phycol.">
        <title>Comparative genome analysis reveals Cyanidiococcus gen. nov., a new extremophilic red algal genus sister to Cyanidioschyzon (Cyanidioschyzonaceae, Rhodophyta).</title>
        <authorList>
            <person name="Liu S.-L."/>
            <person name="Chiang Y.-R."/>
            <person name="Yoon H.S."/>
            <person name="Fu H.-Y."/>
        </authorList>
    </citation>
    <scope>NUCLEOTIDE SEQUENCE [LARGE SCALE GENOMIC DNA]</scope>
    <source>
        <strain evidence="2 3">THAL066</strain>
    </source>
</reference>
<feature type="domain" description="MPN" evidence="1">
    <location>
        <begin position="16"/>
        <end position="168"/>
    </location>
</feature>
<dbReference type="AlphaFoldDB" id="A0A7J7IPC6"/>
<dbReference type="PANTHER" id="PTHR10540">
    <property type="entry name" value="EUKARYOTIC TRANSLATION INITIATION FACTOR 3 SUBUNIT F-RELATED"/>
    <property type="match status" value="1"/>
</dbReference>
<dbReference type="GO" id="GO:0031369">
    <property type="term" value="F:translation initiation factor binding"/>
    <property type="evidence" value="ECO:0007669"/>
    <property type="project" value="TreeGrafter"/>
</dbReference>
<dbReference type="InterPro" id="IPR037518">
    <property type="entry name" value="MPN"/>
</dbReference>
<evidence type="ECO:0000313" key="2">
    <source>
        <dbReference type="EMBL" id="KAF6004992.1"/>
    </source>
</evidence>
<evidence type="ECO:0000259" key="1">
    <source>
        <dbReference type="PROSITE" id="PS50249"/>
    </source>
</evidence>